<dbReference type="Gene3D" id="3.40.50.150">
    <property type="entry name" value="Vaccinia Virus protein VP39"/>
    <property type="match status" value="1"/>
</dbReference>
<dbReference type="InterPro" id="IPR029063">
    <property type="entry name" value="SAM-dependent_MTases_sf"/>
</dbReference>
<evidence type="ECO:0000313" key="2">
    <source>
        <dbReference type="Proteomes" id="UP000696294"/>
    </source>
</evidence>
<name>A0ABX1AV80_9ACTN</name>
<dbReference type="SUPFAM" id="SSF53335">
    <property type="entry name" value="S-adenosyl-L-methionine-dependent methyltransferases"/>
    <property type="match status" value="1"/>
</dbReference>
<keyword evidence="1" id="KW-0808">Transferase</keyword>
<sequence>MIICRYGAVDSWQRSSTGDRGPRLQRESLGFDPRTPSVARIYDYCLGGKDHFPADRAAAERILEVAPELRAAVRANRAFLGRAVRFLAERGIDQFLDIGTGLPARGHVHELAPSARVVYVDRDPVVLVHARALLAGQGATTVVRGDLREPDTIVKDPEVLRALDLDRPVGVLLTAVLHHVADADGPEEIVATLREALAPGSHLVLSHATGDAGAAFAERATEVYCGADAPLTLRGRDRIAGLFEGFELVDPGLVWLPEWRPEQADLIDFVDGPQKSLILCGVGRKG</sequence>
<dbReference type="GO" id="GO:0032259">
    <property type="term" value="P:methylation"/>
    <property type="evidence" value="ECO:0007669"/>
    <property type="project" value="UniProtKB-KW"/>
</dbReference>
<dbReference type="PIRSF" id="PIRSF017393">
    <property type="entry name" value="MTase_SAV2177"/>
    <property type="match status" value="1"/>
</dbReference>
<evidence type="ECO:0000313" key="1">
    <source>
        <dbReference type="EMBL" id="NJP89535.1"/>
    </source>
</evidence>
<keyword evidence="2" id="KW-1185">Reference proteome</keyword>
<protein>
    <submittedName>
        <fullName evidence="1">SAM-dependent methyltransferase</fullName>
    </submittedName>
</protein>
<dbReference type="CDD" id="cd02440">
    <property type="entry name" value="AdoMet_MTases"/>
    <property type="match status" value="1"/>
</dbReference>
<accession>A0ABX1AV80</accession>
<organism evidence="1 2">
    <name type="scientific">Nonomuraea composti</name>
    <dbReference type="NCBI Taxonomy" id="2720023"/>
    <lineage>
        <taxon>Bacteria</taxon>
        <taxon>Bacillati</taxon>
        <taxon>Actinomycetota</taxon>
        <taxon>Actinomycetes</taxon>
        <taxon>Streptosporangiales</taxon>
        <taxon>Streptosporangiaceae</taxon>
        <taxon>Nonomuraea</taxon>
    </lineage>
</organism>
<reference evidence="1 2" key="1">
    <citation type="submission" date="2020-03" db="EMBL/GenBank/DDBJ databases">
        <title>WGS of actinomycetes isolated from Thailand.</title>
        <authorList>
            <person name="Thawai C."/>
        </authorList>
    </citation>
    <scope>NUCLEOTIDE SEQUENCE [LARGE SCALE GENOMIC DNA]</scope>
    <source>
        <strain evidence="1 2">FMUSA5-5</strain>
    </source>
</reference>
<dbReference type="EMBL" id="JAATEP010000004">
    <property type="protein sequence ID" value="NJP89535.1"/>
    <property type="molecule type" value="Genomic_DNA"/>
</dbReference>
<dbReference type="Proteomes" id="UP000696294">
    <property type="component" value="Unassembled WGS sequence"/>
</dbReference>
<keyword evidence="1" id="KW-0489">Methyltransferase</keyword>
<dbReference type="GO" id="GO:0008168">
    <property type="term" value="F:methyltransferase activity"/>
    <property type="evidence" value="ECO:0007669"/>
    <property type="project" value="UniProtKB-KW"/>
</dbReference>
<dbReference type="Pfam" id="PF04672">
    <property type="entry name" value="Methyltransf_19"/>
    <property type="match status" value="1"/>
</dbReference>
<gene>
    <name evidence="1" type="ORF">HCN51_08755</name>
</gene>
<proteinExistence type="predicted"/>
<dbReference type="InterPro" id="IPR006764">
    <property type="entry name" value="SAM_dep_MeTrfase_SAV2177_type"/>
</dbReference>
<comment type="caution">
    <text evidence="1">The sequence shown here is derived from an EMBL/GenBank/DDBJ whole genome shotgun (WGS) entry which is preliminary data.</text>
</comment>